<organism evidence="1 2">
    <name type="scientific">Vitis vinifera</name>
    <name type="common">Grape</name>
    <dbReference type="NCBI Taxonomy" id="29760"/>
    <lineage>
        <taxon>Eukaryota</taxon>
        <taxon>Viridiplantae</taxon>
        <taxon>Streptophyta</taxon>
        <taxon>Embryophyta</taxon>
        <taxon>Tracheophyta</taxon>
        <taxon>Spermatophyta</taxon>
        <taxon>Magnoliopsida</taxon>
        <taxon>eudicotyledons</taxon>
        <taxon>Gunneridae</taxon>
        <taxon>Pentapetalae</taxon>
        <taxon>rosids</taxon>
        <taxon>Vitales</taxon>
        <taxon>Vitaceae</taxon>
        <taxon>Viteae</taxon>
        <taxon>Vitis</taxon>
    </lineage>
</organism>
<reference evidence="2" key="1">
    <citation type="journal article" date="2007" name="Nature">
        <title>The grapevine genome sequence suggests ancestral hexaploidization in major angiosperm phyla.</title>
        <authorList>
            <consortium name="The French-Italian Public Consortium for Grapevine Genome Characterization."/>
            <person name="Jaillon O."/>
            <person name="Aury J.-M."/>
            <person name="Noel B."/>
            <person name="Policriti A."/>
            <person name="Clepet C."/>
            <person name="Casagrande A."/>
            <person name="Choisne N."/>
            <person name="Aubourg S."/>
            <person name="Vitulo N."/>
            <person name="Jubin C."/>
            <person name="Vezzi A."/>
            <person name="Legeai F."/>
            <person name="Hugueney P."/>
            <person name="Dasilva C."/>
            <person name="Horner D."/>
            <person name="Mica E."/>
            <person name="Jublot D."/>
            <person name="Poulain J."/>
            <person name="Bruyere C."/>
            <person name="Billault A."/>
            <person name="Segurens B."/>
            <person name="Gouyvenoux M."/>
            <person name="Ugarte E."/>
            <person name="Cattonaro F."/>
            <person name="Anthouard V."/>
            <person name="Vico V."/>
            <person name="Del Fabbro C."/>
            <person name="Alaux M."/>
            <person name="Di Gaspero G."/>
            <person name="Dumas V."/>
            <person name="Felice N."/>
            <person name="Paillard S."/>
            <person name="Juman I."/>
            <person name="Moroldo M."/>
            <person name="Scalabrin S."/>
            <person name="Canaguier A."/>
            <person name="Le Clainche I."/>
            <person name="Malacrida G."/>
            <person name="Durand E."/>
            <person name="Pesole G."/>
            <person name="Laucou V."/>
            <person name="Chatelet P."/>
            <person name="Merdinoglu D."/>
            <person name="Delledonne M."/>
            <person name="Pezzotti M."/>
            <person name="Lecharny A."/>
            <person name="Scarpelli C."/>
            <person name="Artiguenave F."/>
            <person name="Pe M.E."/>
            <person name="Valle G."/>
            <person name="Morgante M."/>
            <person name="Caboche M."/>
            <person name="Adam-Blondon A.-F."/>
            <person name="Weissenbach J."/>
            <person name="Quetier F."/>
            <person name="Wincker P."/>
        </authorList>
    </citation>
    <scope>NUCLEOTIDE SEQUENCE [LARGE SCALE GENOMIC DNA]</scope>
    <source>
        <strain evidence="2">cv. Pinot noir / PN40024</strain>
    </source>
</reference>
<dbReference type="HOGENOM" id="CLU_3430175_0_0_1"/>
<evidence type="ECO:0000313" key="2">
    <source>
        <dbReference type="Proteomes" id="UP000009183"/>
    </source>
</evidence>
<dbReference type="EMBL" id="FN596241">
    <property type="protein sequence ID" value="CCB57521.1"/>
    <property type="molecule type" value="Genomic_DNA"/>
</dbReference>
<dbReference type="InParanoid" id="F6HS62"/>
<proteinExistence type="predicted"/>
<keyword evidence="2" id="KW-1185">Reference proteome</keyword>
<gene>
    <name evidence="1" type="ordered locus">VIT_05s0051g00710</name>
</gene>
<dbReference type="Proteomes" id="UP000009183">
    <property type="component" value="Chromosome 5"/>
</dbReference>
<sequence>MMCATDPRHGRYLTSLAMF</sequence>
<accession>F6HS62</accession>
<protein>
    <submittedName>
        <fullName evidence="1">Uncharacterized protein</fullName>
    </submittedName>
</protein>
<name>F6HS62_VITVI</name>
<dbReference type="AlphaFoldDB" id="F6HS62"/>
<evidence type="ECO:0000313" key="1">
    <source>
        <dbReference type="EMBL" id="CCB57521.1"/>
    </source>
</evidence>